<dbReference type="EMBL" id="JAKKPZ010000993">
    <property type="protein sequence ID" value="KAI1691149.1"/>
    <property type="molecule type" value="Genomic_DNA"/>
</dbReference>
<name>A0AAD4MGA9_9BILA</name>
<dbReference type="Proteomes" id="UP001201812">
    <property type="component" value="Unassembled WGS sequence"/>
</dbReference>
<accession>A0AAD4MGA9</accession>
<gene>
    <name evidence="1" type="ORF">DdX_22070</name>
</gene>
<reference evidence="1" key="1">
    <citation type="submission" date="2022-01" db="EMBL/GenBank/DDBJ databases">
        <title>Genome Sequence Resource for Two Populations of Ditylenchus destructor, the Migratory Endoparasitic Phytonematode.</title>
        <authorList>
            <person name="Zhang H."/>
            <person name="Lin R."/>
            <person name="Xie B."/>
        </authorList>
    </citation>
    <scope>NUCLEOTIDE SEQUENCE</scope>
    <source>
        <strain evidence="1">BazhouSP</strain>
    </source>
</reference>
<dbReference type="AlphaFoldDB" id="A0AAD4MGA9"/>
<organism evidence="1 2">
    <name type="scientific">Ditylenchus destructor</name>
    <dbReference type="NCBI Taxonomy" id="166010"/>
    <lineage>
        <taxon>Eukaryota</taxon>
        <taxon>Metazoa</taxon>
        <taxon>Ecdysozoa</taxon>
        <taxon>Nematoda</taxon>
        <taxon>Chromadorea</taxon>
        <taxon>Rhabditida</taxon>
        <taxon>Tylenchina</taxon>
        <taxon>Tylenchomorpha</taxon>
        <taxon>Sphaerularioidea</taxon>
        <taxon>Anguinidae</taxon>
        <taxon>Anguininae</taxon>
        <taxon>Ditylenchus</taxon>
    </lineage>
</organism>
<sequence>MRIAGFSAAMGSWKIIAMRLPRNWRNRPHRGANIIAKKVDHAFGMPQPLGVVAHDRRRQHRFTGAGLTDHAEDFALAHLQADALHRMAAVGAGGQFDGQVLYPQHLCVVHAQVLAPFWACSSSRPPTGSGPASGWRWRCTERSPGAGRQWPWRVHR</sequence>
<protein>
    <submittedName>
        <fullName evidence="1">Uncharacterized protein</fullName>
    </submittedName>
</protein>
<evidence type="ECO:0000313" key="2">
    <source>
        <dbReference type="Proteomes" id="UP001201812"/>
    </source>
</evidence>
<evidence type="ECO:0000313" key="1">
    <source>
        <dbReference type="EMBL" id="KAI1691149.1"/>
    </source>
</evidence>
<keyword evidence="2" id="KW-1185">Reference proteome</keyword>
<proteinExistence type="predicted"/>
<comment type="caution">
    <text evidence="1">The sequence shown here is derived from an EMBL/GenBank/DDBJ whole genome shotgun (WGS) entry which is preliminary data.</text>
</comment>